<dbReference type="Proteomes" id="UP001519292">
    <property type="component" value="Unassembled WGS sequence"/>
</dbReference>
<protein>
    <submittedName>
        <fullName evidence="2">Uncharacterized protein YutD</fullName>
    </submittedName>
</protein>
<feature type="region of interest" description="Disordered" evidence="1">
    <location>
        <begin position="169"/>
        <end position="189"/>
    </location>
</feature>
<dbReference type="RefSeq" id="WP_209687320.1">
    <property type="nucleotide sequence ID" value="NZ_JAGGLU010000011.1"/>
</dbReference>
<keyword evidence="3" id="KW-1185">Reference proteome</keyword>
<evidence type="ECO:0000313" key="3">
    <source>
        <dbReference type="Proteomes" id="UP001519292"/>
    </source>
</evidence>
<dbReference type="Gene3D" id="3.50.4.20">
    <property type="match status" value="1"/>
</dbReference>
<dbReference type="Pfam" id="PF06265">
    <property type="entry name" value="YutD-like"/>
    <property type="match status" value="1"/>
</dbReference>
<gene>
    <name evidence="2" type="ORF">J2Z60_001775</name>
</gene>
<dbReference type="EMBL" id="JAGGLU010000011">
    <property type="protein sequence ID" value="MBP2058590.1"/>
    <property type="molecule type" value="Genomic_DNA"/>
</dbReference>
<evidence type="ECO:0000313" key="2">
    <source>
        <dbReference type="EMBL" id="MBP2058590.1"/>
    </source>
</evidence>
<dbReference type="InterPro" id="IPR009370">
    <property type="entry name" value="YutD-like"/>
</dbReference>
<dbReference type="InterPro" id="IPR038141">
    <property type="entry name" value="YutD-like_sf"/>
</dbReference>
<reference evidence="2 3" key="1">
    <citation type="submission" date="2021-03" db="EMBL/GenBank/DDBJ databases">
        <title>Genomic Encyclopedia of Type Strains, Phase IV (KMG-IV): sequencing the most valuable type-strain genomes for metagenomic binning, comparative biology and taxonomic classification.</title>
        <authorList>
            <person name="Goeker M."/>
        </authorList>
    </citation>
    <scope>NUCLEOTIDE SEQUENCE [LARGE SCALE GENOMIC DNA]</scope>
    <source>
        <strain evidence="2 3">DSM 101872</strain>
    </source>
</reference>
<organism evidence="2 3">
    <name type="scientific">Lactobacillus colini</name>
    <dbReference type="NCBI Taxonomy" id="1819254"/>
    <lineage>
        <taxon>Bacteria</taxon>
        <taxon>Bacillati</taxon>
        <taxon>Bacillota</taxon>
        <taxon>Bacilli</taxon>
        <taxon>Lactobacillales</taxon>
        <taxon>Lactobacillaceae</taxon>
        <taxon>Lactobacillus</taxon>
    </lineage>
</organism>
<sequence length="189" mass="22707">MAKQIENQNKKINSENDKKIYHSLAKVFRKDNIVVIDNRQYEILDNVKEALDIETLREKYDPFLNQYDYLVGDVSSEHLRLKGFYEVTDRTAIDKKANAIVDYLEEYCNPGSPYFVLHLLGQNEIKKIVLGRQNRKRSDNFAYRRKKHKRNYFKERKVHRSRIKRNTFAVKKKKPGQRKQRFVIKKRKG</sequence>
<name>A0ABS4MFX9_9LACO</name>
<accession>A0ABS4MFX9</accession>
<evidence type="ECO:0000256" key="1">
    <source>
        <dbReference type="SAM" id="MobiDB-lite"/>
    </source>
</evidence>
<proteinExistence type="predicted"/>
<comment type="caution">
    <text evidence="2">The sequence shown here is derived from an EMBL/GenBank/DDBJ whole genome shotgun (WGS) entry which is preliminary data.</text>
</comment>